<reference evidence="2" key="1">
    <citation type="journal article" date="2013" name="Nat. Commun.">
        <title>Whole-genome sequencing of Oryza brachyantha reveals mechanisms underlying Oryza genome evolution.</title>
        <authorList>
            <person name="Chen J."/>
            <person name="Huang Q."/>
            <person name="Gao D."/>
            <person name="Wang J."/>
            <person name="Lang Y."/>
            <person name="Liu T."/>
            <person name="Li B."/>
            <person name="Bai Z."/>
            <person name="Luis Goicoechea J."/>
            <person name="Liang C."/>
            <person name="Chen C."/>
            <person name="Zhang W."/>
            <person name="Sun S."/>
            <person name="Liao Y."/>
            <person name="Zhang X."/>
            <person name="Yang L."/>
            <person name="Song C."/>
            <person name="Wang M."/>
            <person name="Shi J."/>
            <person name="Liu G."/>
            <person name="Liu J."/>
            <person name="Zhou H."/>
            <person name="Zhou W."/>
            <person name="Yu Q."/>
            <person name="An N."/>
            <person name="Chen Y."/>
            <person name="Cai Q."/>
            <person name="Wang B."/>
            <person name="Liu B."/>
            <person name="Min J."/>
            <person name="Huang Y."/>
            <person name="Wu H."/>
            <person name="Li Z."/>
            <person name="Zhang Y."/>
            <person name="Yin Y."/>
            <person name="Song W."/>
            <person name="Jiang J."/>
            <person name="Jackson S.A."/>
            <person name="Wing R.A."/>
            <person name="Wang J."/>
            <person name="Chen M."/>
        </authorList>
    </citation>
    <scope>NUCLEOTIDE SEQUENCE [LARGE SCALE GENOMIC DNA]</scope>
    <source>
        <strain evidence="2">cv. IRGC 101232</strain>
    </source>
</reference>
<feature type="transmembrane region" description="Helical" evidence="1">
    <location>
        <begin position="6"/>
        <end position="23"/>
    </location>
</feature>
<dbReference type="EnsemblPlants" id="OB10G12380.1">
    <property type="protein sequence ID" value="OB10G12380.1"/>
    <property type="gene ID" value="OB10G12380"/>
</dbReference>
<accession>J3N140</accession>
<name>J3N140_ORYBR</name>
<dbReference type="HOGENOM" id="CLU_2324113_0_0_1"/>
<keyword evidence="3" id="KW-1185">Reference proteome</keyword>
<evidence type="ECO:0000313" key="2">
    <source>
        <dbReference type="EnsemblPlants" id="OB10G12380.1"/>
    </source>
</evidence>
<sequence length="99" mass="11405">MTLLCPMRTISAGVLVLLSYLLIRINNFPLMIMQTMIQDHSEVYFYMEHFKCTLQCASIQRICSIITLCCSFTKTYNQYANIVDVYGSQSDEYIGPVKL</sequence>
<organism evidence="2">
    <name type="scientific">Oryza brachyantha</name>
    <name type="common">malo sina</name>
    <dbReference type="NCBI Taxonomy" id="4533"/>
    <lineage>
        <taxon>Eukaryota</taxon>
        <taxon>Viridiplantae</taxon>
        <taxon>Streptophyta</taxon>
        <taxon>Embryophyta</taxon>
        <taxon>Tracheophyta</taxon>
        <taxon>Spermatophyta</taxon>
        <taxon>Magnoliopsida</taxon>
        <taxon>Liliopsida</taxon>
        <taxon>Poales</taxon>
        <taxon>Poaceae</taxon>
        <taxon>BOP clade</taxon>
        <taxon>Oryzoideae</taxon>
        <taxon>Oryzeae</taxon>
        <taxon>Oryzinae</taxon>
        <taxon>Oryza</taxon>
    </lineage>
</organism>
<dbReference type="AlphaFoldDB" id="J3N140"/>
<evidence type="ECO:0000313" key="3">
    <source>
        <dbReference type="Proteomes" id="UP000006038"/>
    </source>
</evidence>
<dbReference type="Gramene" id="OB10G12380.1">
    <property type="protein sequence ID" value="OB10G12380.1"/>
    <property type="gene ID" value="OB10G12380"/>
</dbReference>
<keyword evidence="1" id="KW-0812">Transmembrane</keyword>
<evidence type="ECO:0000256" key="1">
    <source>
        <dbReference type="SAM" id="Phobius"/>
    </source>
</evidence>
<reference evidence="2" key="2">
    <citation type="submission" date="2013-04" db="UniProtKB">
        <authorList>
            <consortium name="EnsemblPlants"/>
        </authorList>
    </citation>
    <scope>IDENTIFICATION</scope>
</reference>
<protein>
    <submittedName>
        <fullName evidence="2">Uncharacterized protein</fullName>
    </submittedName>
</protein>
<dbReference type="Proteomes" id="UP000006038">
    <property type="component" value="Chromosome 10"/>
</dbReference>
<keyword evidence="1" id="KW-1133">Transmembrane helix</keyword>
<keyword evidence="1" id="KW-0472">Membrane</keyword>
<proteinExistence type="predicted"/>